<dbReference type="RefSeq" id="WP_238278337.1">
    <property type="nucleotide sequence ID" value="NZ_BPQL01000035.1"/>
</dbReference>
<dbReference type="InterPro" id="IPR011102">
    <property type="entry name" value="Sig_transdc_His_kinase_HWE"/>
</dbReference>
<dbReference type="Gene3D" id="3.30.450.20">
    <property type="entry name" value="PAS domain"/>
    <property type="match status" value="2"/>
</dbReference>
<evidence type="ECO:0000259" key="18">
    <source>
        <dbReference type="PROSITE" id="PS50113"/>
    </source>
</evidence>
<dbReference type="Pfam" id="PF07536">
    <property type="entry name" value="HWE_HK"/>
    <property type="match status" value="1"/>
</dbReference>
<evidence type="ECO:0000256" key="1">
    <source>
        <dbReference type="ARBA" id="ARBA00000085"/>
    </source>
</evidence>
<protein>
    <recommendedName>
        <fullName evidence="3">Blue-light-activated histidine kinase</fullName>
        <ecNumber evidence="2">2.7.13.3</ecNumber>
    </recommendedName>
</protein>
<proteinExistence type="predicted"/>
<dbReference type="SUPFAM" id="SSF55785">
    <property type="entry name" value="PYP-like sensor domain (PAS domain)"/>
    <property type="match status" value="2"/>
</dbReference>
<evidence type="ECO:0000256" key="7">
    <source>
        <dbReference type="ARBA" id="ARBA00022630"/>
    </source>
</evidence>
<dbReference type="Proteomes" id="UP001549145">
    <property type="component" value="Unassembled WGS sequence"/>
</dbReference>
<evidence type="ECO:0000256" key="14">
    <source>
        <dbReference type="ARBA" id="ARBA00022991"/>
    </source>
</evidence>
<dbReference type="InterPro" id="IPR013655">
    <property type="entry name" value="PAS_fold_3"/>
</dbReference>
<dbReference type="SMART" id="SM00911">
    <property type="entry name" value="HWE_HK"/>
    <property type="match status" value="1"/>
</dbReference>
<keyword evidence="14" id="KW-0157">Chromophore</keyword>
<dbReference type="SMART" id="SM00065">
    <property type="entry name" value="GAF"/>
    <property type="match status" value="1"/>
</dbReference>
<keyword evidence="7" id="KW-0285">Flavoprotein</keyword>
<keyword evidence="4" id="KW-0600">Photoreceptor protein</keyword>
<dbReference type="InterPro" id="IPR001610">
    <property type="entry name" value="PAC"/>
</dbReference>
<feature type="domain" description="PAC" evidence="18">
    <location>
        <begin position="258"/>
        <end position="310"/>
    </location>
</feature>
<dbReference type="InterPro" id="IPR000700">
    <property type="entry name" value="PAS-assoc_C"/>
</dbReference>
<keyword evidence="12" id="KW-0418">Kinase</keyword>
<sequence>MPSTFTCSVATTGWTEAERLAELHGLGLESDGGGARYDDLTRIAALVCAAPIALVSLVEQDRQWFRSRIGFELPETPRGMSICSHAIEGGELLVIPDLTEDPRTRDNPLVTGERRLRFYAGAIIRAPSGMPLGTLCVLDREARPDGLTAVQTETLEALARQVSTLIELTRTRSEVDAREADLAASERRFRVMTAAMPQMVWTTLPDGYHDFYNDRWYAFTGVPYGSTDGEGWNGMFHPEDQERAWTRWRHSLATGEPYEVEYRLRHHSGAYRWTLGRAMPLYDADGRIERWFGTCTDIEDLKRAEGEARKLAAIVEQSQDFIGMADPAGFVHHINEAGRRLVGLPDITAVAGTHVTDYFMPESQAVVTGTVLPAVERQGWWEGELAFRHFATGEGIAVLYNIFPVRDADGAFVGYATVTRDLRERKRAEEARDLLIKELSHRIKNIFAVVGGIAGLSARTDPAARPFVTAFRERLGALAQAHEYVRPHSPASAPAVKGQTLFGLMRLIMAAYTQDGRERIVISGDDVAVGERTATALALIMHEQATNAMKYGGLSTEAGSVLLTGRREGSTYTLTWAERGGPTVAGPPTRQGFGTVLAQRSVAGQLDGALEQDWAPGGLVMRLVVPVDNLGS</sequence>
<keyword evidence="5" id="KW-0597">Phosphoprotein</keyword>
<dbReference type="InterPro" id="IPR013656">
    <property type="entry name" value="PAS_4"/>
</dbReference>
<name>A0ABV2L305_9HYPH</name>
<keyword evidence="13" id="KW-0067">ATP-binding</keyword>
<dbReference type="PROSITE" id="PS50113">
    <property type="entry name" value="PAC"/>
    <property type="match status" value="2"/>
</dbReference>
<keyword evidence="16" id="KW-0675">Receptor</keyword>
<keyword evidence="10" id="KW-0677">Repeat</keyword>
<dbReference type="PANTHER" id="PTHR41523">
    <property type="entry name" value="TWO-COMPONENT SYSTEM SENSOR PROTEIN"/>
    <property type="match status" value="1"/>
</dbReference>
<evidence type="ECO:0000256" key="15">
    <source>
        <dbReference type="ARBA" id="ARBA00023026"/>
    </source>
</evidence>
<dbReference type="SMART" id="SM00086">
    <property type="entry name" value="PAC"/>
    <property type="match status" value="2"/>
</dbReference>
<keyword evidence="6" id="KW-0716">Sensory transduction</keyword>
<comment type="catalytic activity">
    <reaction evidence="1">
        <text>ATP + protein L-histidine = ADP + protein N-phospho-L-histidine.</text>
        <dbReference type="EC" id="2.7.13.3"/>
    </reaction>
</comment>
<reference evidence="19 20" key="1">
    <citation type="submission" date="2024-06" db="EMBL/GenBank/DDBJ databases">
        <title>Genomic Encyclopedia of Type Strains, Phase IV (KMG-IV): sequencing the most valuable type-strain genomes for metagenomic binning, comparative biology and taxonomic classification.</title>
        <authorList>
            <person name="Goeker M."/>
        </authorList>
    </citation>
    <scope>NUCLEOTIDE SEQUENCE [LARGE SCALE GENOMIC DNA]</scope>
    <source>
        <strain evidence="19 20">DSM 21331</strain>
    </source>
</reference>
<evidence type="ECO:0000256" key="13">
    <source>
        <dbReference type="ARBA" id="ARBA00022840"/>
    </source>
</evidence>
<evidence type="ECO:0000313" key="19">
    <source>
        <dbReference type="EMBL" id="MET3692198.1"/>
    </source>
</evidence>
<keyword evidence="8" id="KW-0288">FMN</keyword>
<keyword evidence="9" id="KW-0808">Transferase</keyword>
<comment type="caution">
    <text evidence="19">The sequence shown here is derived from an EMBL/GenBank/DDBJ whole genome shotgun (WGS) entry which is preliminary data.</text>
</comment>
<dbReference type="Gene3D" id="3.30.565.10">
    <property type="entry name" value="Histidine kinase-like ATPase, C-terminal domain"/>
    <property type="match status" value="1"/>
</dbReference>
<evidence type="ECO:0000259" key="17">
    <source>
        <dbReference type="PROSITE" id="PS50112"/>
    </source>
</evidence>
<evidence type="ECO:0000256" key="6">
    <source>
        <dbReference type="ARBA" id="ARBA00022606"/>
    </source>
</evidence>
<organism evidence="19 20">
    <name type="scientific">Methylobacterium goesingense</name>
    <dbReference type="NCBI Taxonomy" id="243690"/>
    <lineage>
        <taxon>Bacteria</taxon>
        <taxon>Pseudomonadati</taxon>
        <taxon>Pseudomonadota</taxon>
        <taxon>Alphaproteobacteria</taxon>
        <taxon>Hyphomicrobiales</taxon>
        <taxon>Methylobacteriaceae</taxon>
        <taxon>Methylobacterium</taxon>
    </lineage>
</organism>
<evidence type="ECO:0000256" key="16">
    <source>
        <dbReference type="ARBA" id="ARBA00023170"/>
    </source>
</evidence>
<dbReference type="NCBIfam" id="TIGR00229">
    <property type="entry name" value="sensory_box"/>
    <property type="match status" value="2"/>
</dbReference>
<dbReference type="PANTHER" id="PTHR41523:SF8">
    <property type="entry name" value="ETHYLENE RESPONSE SENSOR PROTEIN"/>
    <property type="match status" value="1"/>
</dbReference>
<gene>
    <name evidence="19" type="ORF">ABID43_001729</name>
</gene>
<evidence type="ECO:0000256" key="3">
    <source>
        <dbReference type="ARBA" id="ARBA00021740"/>
    </source>
</evidence>
<keyword evidence="15" id="KW-0843">Virulence</keyword>
<dbReference type="InterPro" id="IPR036890">
    <property type="entry name" value="HATPase_C_sf"/>
</dbReference>
<dbReference type="Pfam" id="PF08447">
    <property type="entry name" value="PAS_3"/>
    <property type="match status" value="1"/>
</dbReference>
<dbReference type="Gene3D" id="3.30.450.40">
    <property type="match status" value="1"/>
</dbReference>
<dbReference type="PROSITE" id="PS50112">
    <property type="entry name" value="PAS"/>
    <property type="match status" value="1"/>
</dbReference>
<evidence type="ECO:0000256" key="11">
    <source>
        <dbReference type="ARBA" id="ARBA00022741"/>
    </source>
</evidence>
<keyword evidence="11" id="KW-0547">Nucleotide-binding</keyword>
<dbReference type="SMART" id="SM00091">
    <property type="entry name" value="PAS"/>
    <property type="match status" value="2"/>
</dbReference>
<keyword evidence="20" id="KW-1185">Reference proteome</keyword>
<evidence type="ECO:0000256" key="12">
    <source>
        <dbReference type="ARBA" id="ARBA00022777"/>
    </source>
</evidence>
<dbReference type="InterPro" id="IPR035965">
    <property type="entry name" value="PAS-like_dom_sf"/>
</dbReference>
<dbReference type="SUPFAM" id="SSF55781">
    <property type="entry name" value="GAF domain-like"/>
    <property type="match status" value="1"/>
</dbReference>
<dbReference type="InterPro" id="IPR000014">
    <property type="entry name" value="PAS"/>
</dbReference>
<dbReference type="EMBL" id="JBEPMM010000003">
    <property type="protein sequence ID" value="MET3692198.1"/>
    <property type="molecule type" value="Genomic_DNA"/>
</dbReference>
<dbReference type="CDD" id="cd00130">
    <property type="entry name" value="PAS"/>
    <property type="match status" value="2"/>
</dbReference>
<dbReference type="EC" id="2.7.13.3" evidence="2"/>
<dbReference type="InterPro" id="IPR003018">
    <property type="entry name" value="GAF"/>
</dbReference>
<dbReference type="Pfam" id="PF08448">
    <property type="entry name" value="PAS_4"/>
    <property type="match status" value="1"/>
</dbReference>
<evidence type="ECO:0000256" key="4">
    <source>
        <dbReference type="ARBA" id="ARBA00022543"/>
    </source>
</evidence>
<evidence type="ECO:0000256" key="9">
    <source>
        <dbReference type="ARBA" id="ARBA00022679"/>
    </source>
</evidence>
<dbReference type="InterPro" id="IPR029016">
    <property type="entry name" value="GAF-like_dom_sf"/>
</dbReference>
<accession>A0ABV2L305</accession>
<evidence type="ECO:0000256" key="5">
    <source>
        <dbReference type="ARBA" id="ARBA00022553"/>
    </source>
</evidence>
<evidence type="ECO:0000256" key="2">
    <source>
        <dbReference type="ARBA" id="ARBA00012438"/>
    </source>
</evidence>
<feature type="domain" description="PAC" evidence="18">
    <location>
        <begin position="381"/>
        <end position="434"/>
    </location>
</feature>
<evidence type="ECO:0000256" key="10">
    <source>
        <dbReference type="ARBA" id="ARBA00022737"/>
    </source>
</evidence>
<evidence type="ECO:0000256" key="8">
    <source>
        <dbReference type="ARBA" id="ARBA00022643"/>
    </source>
</evidence>
<feature type="domain" description="PAS" evidence="17">
    <location>
        <begin position="307"/>
        <end position="378"/>
    </location>
</feature>
<evidence type="ECO:0000313" key="20">
    <source>
        <dbReference type="Proteomes" id="UP001549145"/>
    </source>
</evidence>